<evidence type="ECO:0000313" key="9">
    <source>
        <dbReference type="EMBL" id="KKY15912.1"/>
    </source>
</evidence>
<reference evidence="9 10" key="2">
    <citation type="submission" date="2015-05" db="EMBL/GenBank/DDBJ databases">
        <authorList>
            <person name="Morales-Cruz A."/>
            <person name="Amrine K.C."/>
            <person name="Cantu D."/>
        </authorList>
    </citation>
    <scope>NUCLEOTIDE SEQUENCE [LARGE SCALE GENOMIC DNA]</scope>
    <source>
        <strain evidence="9">UCRPC4</strain>
    </source>
</reference>
<evidence type="ECO:0000256" key="4">
    <source>
        <dbReference type="ARBA" id="ARBA00022833"/>
    </source>
</evidence>
<comment type="caution">
    <text evidence="9">The sequence shown here is derived from an EMBL/GenBank/DDBJ whole genome shotgun (WGS) entry which is preliminary data.</text>
</comment>
<dbReference type="SUPFAM" id="SSF57903">
    <property type="entry name" value="FYVE/PHD zinc finger"/>
    <property type="match status" value="1"/>
</dbReference>
<dbReference type="AlphaFoldDB" id="A0A0G2DYH5"/>
<dbReference type="PANTHER" id="PTHR46174:SF1">
    <property type="entry name" value="CXXC-TYPE ZINC FINGER PROTEIN 1"/>
    <property type="match status" value="1"/>
</dbReference>
<feature type="region of interest" description="Disordered" evidence="7">
    <location>
        <begin position="28"/>
        <end position="130"/>
    </location>
</feature>
<keyword evidence="5" id="KW-0539">Nucleus</keyword>
<dbReference type="InterPro" id="IPR019786">
    <property type="entry name" value="Zinc_finger_PHD-type_CS"/>
</dbReference>
<dbReference type="EMBL" id="LCWF01000171">
    <property type="protein sequence ID" value="KKY15912.1"/>
    <property type="molecule type" value="Genomic_DNA"/>
</dbReference>
<dbReference type="PANTHER" id="PTHR46174">
    <property type="entry name" value="CXXC-TYPE ZINC FINGER PROTEIN 1"/>
    <property type="match status" value="1"/>
</dbReference>
<evidence type="ECO:0000256" key="6">
    <source>
        <dbReference type="PROSITE-ProRule" id="PRU00146"/>
    </source>
</evidence>
<feature type="compositionally biased region" description="Basic and acidic residues" evidence="7">
    <location>
        <begin position="28"/>
        <end position="37"/>
    </location>
</feature>
<protein>
    <submittedName>
        <fullName evidence="9">Putative phd transcription</fullName>
    </submittedName>
</protein>
<dbReference type="GO" id="GO:0008270">
    <property type="term" value="F:zinc ion binding"/>
    <property type="evidence" value="ECO:0007669"/>
    <property type="project" value="UniProtKB-KW"/>
</dbReference>
<name>A0A0G2DYH5_PHACM</name>
<feature type="compositionally biased region" description="Polar residues" evidence="7">
    <location>
        <begin position="62"/>
        <end position="77"/>
    </location>
</feature>
<dbReference type="InterPro" id="IPR011011">
    <property type="entry name" value="Znf_FYVE_PHD"/>
</dbReference>
<evidence type="ECO:0000256" key="1">
    <source>
        <dbReference type="ARBA" id="ARBA00004123"/>
    </source>
</evidence>
<dbReference type="GO" id="GO:0048188">
    <property type="term" value="C:Set1C/COMPASS complex"/>
    <property type="evidence" value="ECO:0007669"/>
    <property type="project" value="InterPro"/>
</dbReference>
<dbReference type="PROSITE" id="PS50016">
    <property type="entry name" value="ZF_PHD_2"/>
    <property type="match status" value="1"/>
</dbReference>
<sequence length="533" mass="61336">MIKAHKIKKEEFDTDRCKEIIYLDEAKTKWKELDQPRNKRPPKKGVMRPAQLPEQSRSSSSFINKNSTVRLPTNSPVPDNMARIKSTLSGTPTKSINGSRAGTPDNRRELFPGSQQQTDDEYDSAEDDYDEEDGEVYCICRKPDDGTPMVCCDGCDEWYHIKCVGLHKDEVNNLLVKYYCPKCIDEGKGESVFRIECAIPWCHKAALPETKHQFCGPQHHEDWILYHIKRSDPSFQLKSKDAQTLYNGWIIRMKKRHGDTWQPRQVAKVLEDKMGSLSIQESEKPTLGGALKIGELKALIDSVESIEDFKSLGNKAYRTFRPDPNVNIKSRSYLTQDEEGKASLEHRFAVLKELLDLRREVFLKAKATHKPRVYCGYDDRLANNYGAFKKVMDEGDARYNPCEQKNCRRHNDWVKNETRSLGLEAEILREQAKVLGMNEKMVEAVPPTIKAKLKKYPFPSPNQAKRTKPPLDAVERCRSIQSKLRCEMSPSDPDFELIKNNPEAAKWLKDNIEPRFWLKFESLASPQEHPDDT</sequence>
<dbReference type="PROSITE" id="PS01359">
    <property type="entry name" value="ZF_PHD_1"/>
    <property type="match status" value="1"/>
</dbReference>
<organism evidence="9 10">
    <name type="scientific">Phaeomoniella chlamydospora</name>
    <name type="common">Phaeoacremonium chlamydosporum</name>
    <dbReference type="NCBI Taxonomy" id="158046"/>
    <lineage>
        <taxon>Eukaryota</taxon>
        <taxon>Fungi</taxon>
        <taxon>Dikarya</taxon>
        <taxon>Ascomycota</taxon>
        <taxon>Pezizomycotina</taxon>
        <taxon>Eurotiomycetes</taxon>
        <taxon>Chaetothyriomycetidae</taxon>
        <taxon>Phaeomoniellales</taxon>
        <taxon>Phaeomoniellaceae</taxon>
        <taxon>Phaeomoniella</taxon>
    </lineage>
</organism>
<dbReference type="InterPro" id="IPR019787">
    <property type="entry name" value="Znf_PHD-finger"/>
</dbReference>
<evidence type="ECO:0000313" key="10">
    <source>
        <dbReference type="Proteomes" id="UP000053317"/>
    </source>
</evidence>
<dbReference type="OrthoDB" id="436852at2759"/>
<evidence type="ECO:0000256" key="7">
    <source>
        <dbReference type="SAM" id="MobiDB-lite"/>
    </source>
</evidence>
<keyword evidence="4" id="KW-0862">Zinc</keyword>
<keyword evidence="2" id="KW-0479">Metal-binding</keyword>
<comment type="subcellular location">
    <subcellularLocation>
        <location evidence="1">Nucleus</location>
    </subcellularLocation>
</comment>
<feature type="domain" description="PHD-type" evidence="8">
    <location>
        <begin position="135"/>
        <end position="186"/>
    </location>
</feature>
<evidence type="ECO:0000256" key="3">
    <source>
        <dbReference type="ARBA" id="ARBA00022771"/>
    </source>
</evidence>
<dbReference type="SMART" id="SM00249">
    <property type="entry name" value="PHD"/>
    <property type="match status" value="1"/>
</dbReference>
<accession>A0A0G2DYH5</accession>
<keyword evidence="10" id="KW-1185">Reference proteome</keyword>
<dbReference type="InterPro" id="IPR037869">
    <property type="entry name" value="Spp1/CFP1"/>
</dbReference>
<dbReference type="Gene3D" id="3.30.40.10">
    <property type="entry name" value="Zinc/RING finger domain, C3HC4 (zinc finger)"/>
    <property type="match status" value="1"/>
</dbReference>
<feature type="compositionally biased region" description="Acidic residues" evidence="7">
    <location>
        <begin position="118"/>
        <end position="130"/>
    </location>
</feature>
<dbReference type="Proteomes" id="UP000053317">
    <property type="component" value="Unassembled WGS sequence"/>
</dbReference>
<evidence type="ECO:0000256" key="2">
    <source>
        <dbReference type="ARBA" id="ARBA00022723"/>
    </source>
</evidence>
<keyword evidence="3 6" id="KW-0863">Zinc-finger</keyword>
<reference evidence="9 10" key="1">
    <citation type="submission" date="2015-05" db="EMBL/GenBank/DDBJ databases">
        <title>Distinctive expansion of gene families associated with plant cell wall degradation and secondary metabolism in the genomes of grapevine trunk pathogens.</title>
        <authorList>
            <person name="Lawrence D.P."/>
            <person name="Travadon R."/>
            <person name="Rolshausen P.E."/>
            <person name="Baumgartner K."/>
        </authorList>
    </citation>
    <scope>NUCLEOTIDE SEQUENCE [LARGE SCALE GENOMIC DNA]</scope>
    <source>
        <strain evidence="9">UCRPC4</strain>
    </source>
</reference>
<feature type="compositionally biased region" description="Polar residues" evidence="7">
    <location>
        <begin position="86"/>
        <end position="100"/>
    </location>
</feature>
<dbReference type="InterPro" id="IPR001965">
    <property type="entry name" value="Znf_PHD"/>
</dbReference>
<dbReference type="GO" id="GO:0045893">
    <property type="term" value="P:positive regulation of DNA-templated transcription"/>
    <property type="evidence" value="ECO:0007669"/>
    <property type="project" value="TreeGrafter"/>
</dbReference>
<evidence type="ECO:0000259" key="8">
    <source>
        <dbReference type="PROSITE" id="PS50016"/>
    </source>
</evidence>
<proteinExistence type="predicted"/>
<dbReference type="Pfam" id="PF00628">
    <property type="entry name" value="PHD"/>
    <property type="match status" value="1"/>
</dbReference>
<gene>
    <name evidence="9" type="ORF">UCRPC4_g06099</name>
</gene>
<evidence type="ECO:0000256" key="5">
    <source>
        <dbReference type="ARBA" id="ARBA00023242"/>
    </source>
</evidence>
<dbReference type="InterPro" id="IPR013083">
    <property type="entry name" value="Znf_RING/FYVE/PHD"/>
</dbReference>